<dbReference type="InterPro" id="IPR002403">
    <property type="entry name" value="Cyt_P450_E_grp-IV"/>
</dbReference>
<sequence>MNSGGWDTDLGGVFLGLRPHLVLADPAYVKDVMTKDFSYFVDRGIYQTRKDPISVNIFSQSGAEWRSARAKFTTIFSSAKMRAMFPMVLDCAAGLDGALENVNQGSDVDTLEMMGCYTTDVIGSCAFGISCNSFKHPDAEFRRMGRKHFEEFTVRDQINLFLSINSPGLADWLGLSNVQQDVAEFFAKSIKDTVEFRENNAVRRNDLLQLLIDTKNSTDDVDDIAAHFDTSATTASMTLYEMSRSSEAQEKAREEIVRIFKKYNDEITYEGIAEMKYLGQAVDETLRLWPPVTTLTRVCTRDYKLNESDLTVKKGVTVLIPVLGLHYDQQYWPDPLRWDPSRFNEENRNDRTPFAYLPFGEGPRNCIALRFGLMQVKIALATILRKYRVSLSPKTVTPLGMDPDTFVLHTINKVYLNFERIEDDAVRL</sequence>
<evidence type="ECO:0000256" key="12">
    <source>
        <dbReference type="ARBA" id="ARBA00023033"/>
    </source>
</evidence>
<dbReference type="InterPro" id="IPR017972">
    <property type="entry name" value="Cyt_P450_CS"/>
</dbReference>
<keyword evidence="6 14" id="KW-0349">Heme</keyword>
<comment type="similarity">
    <text evidence="5 14">Belongs to the cytochrome P450 family.</text>
</comment>
<dbReference type="PANTHER" id="PTHR24292">
    <property type="entry name" value="CYTOCHROME P450"/>
    <property type="match status" value="1"/>
</dbReference>
<reference evidence="15" key="1">
    <citation type="journal article" date="2023" name="Insect Mol. Biol.">
        <title>Genome sequencing provides insights into the evolution of gene families encoding plant cell wall-degrading enzymes in longhorned beetles.</title>
        <authorList>
            <person name="Shin N.R."/>
            <person name="Okamura Y."/>
            <person name="Kirsch R."/>
            <person name="Pauchet Y."/>
        </authorList>
    </citation>
    <scope>NUCLEOTIDE SEQUENCE</scope>
    <source>
        <strain evidence="15">MMC_N1</strain>
    </source>
</reference>
<evidence type="ECO:0000256" key="13">
    <source>
        <dbReference type="ARBA" id="ARBA00023136"/>
    </source>
</evidence>
<evidence type="ECO:0000256" key="5">
    <source>
        <dbReference type="ARBA" id="ARBA00010617"/>
    </source>
</evidence>
<evidence type="ECO:0000256" key="9">
    <source>
        <dbReference type="ARBA" id="ARBA00022848"/>
    </source>
</evidence>
<keyword evidence="12 14" id="KW-0503">Monooxygenase</keyword>
<keyword evidence="9" id="KW-0492">Microsome</keyword>
<comment type="function">
    <text evidence="2">May be involved in the metabolism of insect hormones and in the breakdown of synthetic insecticides.</text>
</comment>
<evidence type="ECO:0000256" key="3">
    <source>
        <dbReference type="ARBA" id="ARBA00004174"/>
    </source>
</evidence>
<keyword evidence="13" id="KW-0472">Membrane</keyword>
<dbReference type="PROSITE" id="PS00086">
    <property type="entry name" value="CYTOCHROME_P450"/>
    <property type="match status" value="1"/>
</dbReference>
<keyword evidence="8" id="KW-0256">Endoplasmic reticulum</keyword>
<keyword evidence="10 14" id="KW-0560">Oxidoreductase</keyword>
<evidence type="ECO:0000256" key="4">
    <source>
        <dbReference type="ARBA" id="ARBA00004406"/>
    </source>
</evidence>
<dbReference type="InterPro" id="IPR001128">
    <property type="entry name" value="Cyt_P450"/>
</dbReference>
<evidence type="ECO:0000256" key="2">
    <source>
        <dbReference type="ARBA" id="ARBA00003690"/>
    </source>
</evidence>
<gene>
    <name evidence="15" type="ORF">NQ317_002093</name>
</gene>
<comment type="cofactor">
    <cofactor evidence="1">
        <name>heme</name>
        <dbReference type="ChEBI" id="CHEBI:30413"/>
    </cofactor>
</comment>
<evidence type="ECO:0000256" key="10">
    <source>
        <dbReference type="ARBA" id="ARBA00023002"/>
    </source>
</evidence>
<evidence type="ECO:0000313" key="16">
    <source>
        <dbReference type="Proteomes" id="UP001162164"/>
    </source>
</evidence>
<evidence type="ECO:0000256" key="6">
    <source>
        <dbReference type="ARBA" id="ARBA00022617"/>
    </source>
</evidence>
<dbReference type="Pfam" id="PF00067">
    <property type="entry name" value="p450"/>
    <property type="match status" value="1"/>
</dbReference>
<dbReference type="Gene3D" id="1.10.630.10">
    <property type="entry name" value="Cytochrome P450"/>
    <property type="match status" value="1"/>
</dbReference>
<evidence type="ECO:0008006" key="17">
    <source>
        <dbReference type="Google" id="ProtNLM"/>
    </source>
</evidence>
<dbReference type="EMBL" id="JAPWTJ010000153">
    <property type="protein sequence ID" value="KAJ8981923.1"/>
    <property type="molecule type" value="Genomic_DNA"/>
</dbReference>
<dbReference type="Proteomes" id="UP001162164">
    <property type="component" value="Unassembled WGS sequence"/>
</dbReference>
<dbReference type="PANTHER" id="PTHR24292:SF100">
    <property type="entry name" value="CYTOCHROME P450 6A16, ISOFORM B-RELATED"/>
    <property type="match status" value="1"/>
</dbReference>
<dbReference type="PRINTS" id="PR00465">
    <property type="entry name" value="EP450IV"/>
</dbReference>
<evidence type="ECO:0000313" key="15">
    <source>
        <dbReference type="EMBL" id="KAJ8981923.1"/>
    </source>
</evidence>
<evidence type="ECO:0000256" key="11">
    <source>
        <dbReference type="ARBA" id="ARBA00023004"/>
    </source>
</evidence>
<comment type="subcellular location">
    <subcellularLocation>
        <location evidence="4">Endoplasmic reticulum membrane</location>
        <topology evidence="4">Peripheral membrane protein</topology>
    </subcellularLocation>
    <subcellularLocation>
        <location evidence="3">Microsome membrane</location>
        <topology evidence="3">Peripheral membrane protein</topology>
    </subcellularLocation>
</comment>
<name>A0ABQ9JX41_9CUCU</name>
<evidence type="ECO:0000256" key="14">
    <source>
        <dbReference type="RuleBase" id="RU000461"/>
    </source>
</evidence>
<keyword evidence="16" id="KW-1185">Reference proteome</keyword>
<keyword evidence="7 14" id="KW-0479">Metal-binding</keyword>
<dbReference type="SUPFAM" id="SSF48264">
    <property type="entry name" value="Cytochrome P450"/>
    <property type="match status" value="1"/>
</dbReference>
<keyword evidence="11 14" id="KW-0408">Iron</keyword>
<evidence type="ECO:0000256" key="8">
    <source>
        <dbReference type="ARBA" id="ARBA00022824"/>
    </source>
</evidence>
<comment type="caution">
    <text evidence="15">The sequence shown here is derived from an EMBL/GenBank/DDBJ whole genome shotgun (WGS) entry which is preliminary data.</text>
</comment>
<proteinExistence type="inferred from homology"/>
<protein>
    <recommendedName>
        <fullName evidence="17">Cytochrome P450</fullName>
    </recommendedName>
</protein>
<evidence type="ECO:0000256" key="7">
    <source>
        <dbReference type="ARBA" id="ARBA00022723"/>
    </source>
</evidence>
<dbReference type="InterPro" id="IPR050476">
    <property type="entry name" value="Insect_CytP450_Detox"/>
</dbReference>
<accession>A0ABQ9JX41</accession>
<dbReference type="InterPro" id="IPR036396">
    <property type="entry name" value="Cyt_P450_sf"/>
</dbReference>
<evidence type="ECO:0000256" key="1">
    <source>
        <dbReference type="ARBA" id="ARBA00001971"/>
    </source>
</evidence>
<dbReference type="CDD" id="cd11056">
    <property type="entry name" value="CYP6-like"/>
    <property type="match status" value="1"/>
</dbReference>
<dbReference type="PRINTS" id="PR00385">
    <property type="entry name" value="P450"/>
</dbReference>
<organism evidence="15 16">
    <name type="scientific">Molorchus minor</name>
    <dbReference type="NCBI Taxonomy" id="1323400"/>
    <lineage>
        <taxon>Eukaryota</taxon>
        <taxon>Metazoa</taxon>
        <taxon>Ecdysozoa</taxon>
        <taxon>Arthropoda</taxon>
        <taxon>Hexapoda</taxon>
        <taxon>Insecta</taxon>
        <taxon>Pterygota</taxon>
        <taxon>Neoptera</taxon>
        <taxon>Endopterygota</taxon>
        <taxon>Coleoptera</taxon>
        <taxon>Polyphaga</taxon>
        <taxon>Cucujiformia</taxon>
        <taxon>Chrysomeloidea</taxon>
        <taxon>Cerambycidae</taxon>
        <taxon>Lamiinae</taxon>
        <taxon>Monochamini</taxon>
        <taxon>Molorchus</taxon>
    </lineage>
</organism>